<dbReference type="RefSeq" id="WP_090965151.1">
    <property type="nucleotide sequence ID" value="NZ_FOOA01000016.1"/>
</dbReference>
<accession>A0A7W6FUQ2</accession>
<dbReference type="OrthoDB" id="9809543at2"/>
<protein>
    <submittedName>
        <fullName evidence="2">Putative membrane protein</fullName>
    </submittedName>
</protein>
<keyword evidence="1" id="KW-1133">Transmembrane helix</keyword>
<dbReference type="InterPro" id="IPR018692">
    <property type="entry name" value="DUF2189"/>
</dbReference>
<gene>
    <name evidence="2" type="ORF">GGR05_002483</name>
</gene>
<feature type="transmembrane region" description="Helical" evidence="1">
    <location>
        <begin position="166"/>
        <end position="197"/>
    </location>
</feature>
<dbReference type="EMBL" id="JACIDO010000004">
    <property type="protein sequence ID" value="MBB3936333.1"/>
    <property type="molecule type" value="Genomic_DNA"/>
</dbReference>
<feature type="transmembrane region" description="Helical" evidence="1">
    <location>
        <begin position="69"/>
        <end position="91"/>
    </location>
</feature>
<feature type="transmembrane region" description="Helical" evidence="1">
    <location>
        <begin position="45"/>
        <end position="63"/>
    </location>
</feature>
<dbReference type="Proteomes" id="UP000531216">
    <property type="component" value="Unassembled WGS sequence"/>
</dbReference>
<evidence type="ECO:0000313" key="2">
    <source>
        <dbReference type="EMBL" id="MBB3936333.1"/>
    </source>
</evidence>
<evidence type="ECO:0000313" key="3">
    <source>
        <dbReference type="Proteomes" id="UP000531216"/>
    </source>
</evidence>
<name>A0A7W6FUQ2_9HYPH</name>
<comment type="caution">
    <text evidence="2">The sequence shown here is derived from an EMBL/GenBank/DDBJ whole genome shotgun (WGS) entry which is preliminary data.</text>
</comment>
<proteinExistence type="predicted"/>
<feature type="transmembrane region" description="Helical" evidence="1">
    <location>
        <begin position="123"/>
        <end position="146"/>
    </location>
</feature>
<sequence length="263" mass="28035">MRALPLDASRLTGHRLPVIRRITTADLTLSLARGLDDFRRRPTHLVFLAAIYPLAGIAIALAATNANAFPILFPLVAGFALVGPVAALGFYEMSRREERGEHPTWREAFAVLRSPARVAIARVALTLFALFALWLLSAEGLFARLAPDIEATSYPAFLEALMATPAGWTLLLVGHLVGFLFAAVAFCVGALSLPLILDRGYGAGEAMAASVAAVRANPLTMTVWAAIVAGLVILGSLPLLVGLAVVLPVLGHATWHLYRRVMA</sequence>
<evidence type="ECO:0000256" key="1">
    <source>
        <dbReference type="SAM" id="Phobius"/>
    </source>
</evidence>
<keyword evidence="1" id="KW-0472">Membrane</keyword>
<keyword evidence="3" id="KW-1185">Reference proteome</keyword>
<dbReference type="Pfam" id="PF09955">
    <property type="entry name" value="DUF2189"/>
    <property type="match status" value="1"/>
</dbReference>
<organism evidence="2 3">
    <name type="scientific">Aureimonas phyllosphaerae</name>
    <dbReference type="NCBI Taxonomy" id="1166078"/>
    <lineage>
        <taxon>Bacteria</taxon>
        <taxon>Pseudomonadati</taxon>
        <taxon>Pseudomonadota</taxon>
        <taxon>Alphaproteobacteria</taxon>
        <taxon>Hyphomicrobiales</taxon>
        <taxon>Aurantimonadaceae</taxon>
        <taxon>Aureimonas</taxon>
    </lineage>
</organism>
<reference evidence="2 3" key="1">
    <citation type="submission" date="2020-08" db="EMBL/GenBank/DDBJ databases">
        <title>Genomic Encyclopedia of Type Strains, Phase IV (KMG-IV): sequencing the most valuable type-strain genomes for metagenomic binning, comparative biology and taxonomic classification.</title>
        <authorList>
            <person name="Goeker M."/>
        </authorList>
    </citation>
    <scope>NUCLEOTIDE SEQUENCE [LARGE SCALE GENOMIC DNA]</scope>
    <source>
        <strain evidence="2 3">DSM 25024</strain>
    </source>
</reference>
<keyword evidence="1" id="KW-0812">Transmembrane</keyword>
<dbReference type="AlphaFoldDB" id="A0A7W6FUQ2"/>